<evidence type="ECO:0000313" key="9">
    <source>
        <dbReference type="Proteomes" id="UP000661507"/>
    </source>
</evidence>
<dbReference type="InterPro" id="IPR003838">
    <property type="entry name" value="ABC3_permease_C"/>
</dbReference>
<feature type="transmembrane region" description="Helical" evidence="6">
    <location>
        <begin position="277"/>
        <end position="299"/>
    </location>
</feature>
<feature type="domain" description="ABC3 transporter permease C-terminal" evidence="7">
    <location>
        <begin position="281"/>
        <end position="391"/>
    </location>
</feature>
<feature type="transmembrane region" description="Helical" evidence="6">
    <location>
        <begin position="368"/>
        <end position="390"/>
    </location>
</feature>
<dbReference type="Proteomes" id="UP000661507">
    <property type="component" value="Unassembled WGS sequence"/>
</dbReference>
<evidence type="ECO:0000256" key="6">
    <source>
        <dbReference type="SAM" id="Phobius"/>
    </source>
</evidence>
<keyword evidence="3 6" id="KW-0812">Transmembrane</keyword>
<organism evidence="8 9">
    <name type="scientific">Neoroseomonas lacus</name>
    <dbReference type="NCBI Taxonomy" id="287609"/>
    <lineage>
        <taxon>Bacteria</taxon>
        <taxon>Pseudomonadati</taxon>
        <taxon>Pseudomonadota</taxon>
        <taxon>Alphaproteobacteria</taxon>
        <taxon>Acetobacterales</taxon>
        <taxon>Acetobacteraceae</taxon>
        <taxon>Neoroseomonas</taxon>
    </lineage>
</organism>
<evidence type="ECO:0000313" key="8">
    <source>
        <dbReference type="EMBL" id="GGI99431.1"/>
    </source>
</evidence>
<evidence type="ECO:0000259" key="7">
    <source>
        <dbReference type="Pfam" id="PF02687"/>
    </source>
</evidence>
<evidence type="ECO:0000256" key="3">
    <source>
        <dbReference type="ARBA" id="ARBA00022692"/>
    </source>
</evidence>
<keyword evidence="9" id="KW-1185">Reference proteome</keyword>
<comment type="caution">
    <text evidence="8">The sequence shown here is derived from an EMBL/GenBank/DDBJ whole genome shotgun (WGS) entry which is preliminary data.</text>
</comment>
<dbReference type="AlphaFoldDB" id="A0A917K6K3"/>
<gene>
    <name evidence="8" type="ORF">GCM10011320_02790</name>
</gene>
<evidence type="ECO:0000256" key="5">
    <source>
        <dbReference type="ARBA" id="ARBA00023136"/>
    </source>
</evidence>
<feature type="transmembrane region" description="Helical" evidence="6">
    <location>
        <begin position="320"/>
        <end position="348"/>
    </location>
</feature>
<sequence>MNPWPVARAALRRRPWTSAALALLVALAVGLGVAVGAVERAVRQGSIGAVAGFDLVVGAPGSPTQLVLASVFLRPEAVPLLAGETLARLMAEPGIRWASPIGFGDSWRGHPIVGVTEAFVTRGGRWTLAEGQPFGAPFEAVVGAAVPLATGAEFEPGHGHSSADEAPRGHDHTDYTVVGRLPPQGNAWDRAILVPIESVWELHGLGEGHGGDETRLGPPWIAPPGVPAVVVAPTGIADAYRLRSQYRSGTSVAVFPAEVLVPLLRALGDVRGLVAGMAWGGFALVLAAVFLALSANFLARRRDFAVLRAIGAPPGFIAGAAWLEAAAILGAGVATGLPLGWALGVGAGMLAGGSLDLSVVAAPAWEDLLAPAAALLVGLLAAALPALAMGRRTVETDLRR</sequence>
<dbReference type="EMBL" id="BMKW01000001">
    <property type="protein sequence ID" value="GGI99431.1"/>
    <property type="molecule type" value="Genomic_DNA"/>
</dbReference>
<dbReference type="Pfam" id="PF02687">
    <property type="entry name" value="FtsX"/>
    <property type="match status" value="1"/>
</dbReference>
<proteinExistence type="predicted"/>
<dbReference type="PANTHER" id="PTHR43738:SF2">
    <property type="entry name" value="ABC TRANSPORTER PERMEASE"/>
    <property type="match status" value="1"/>
</dbReference>
<dbReference type="InterPro" id="IPR051125">
    <property type="entry name" value="ABC-4/HrtB_transporter"/>
</dbReference>
<keyword evidence="5 6" id="KW-0472">Membrane</keyword>
<dbReference type="PANTHER" id="PTHR43738">
    <property type="entry name" value="ABC TRANSPORTER, MEMBRANE PROTEIN"/>
    <property type="match status" value="1"/>
</dbReference>
<keyword evidence="4 6" id="KW-1133">Transmembrane helix</keyword>
<comment type="subcellular location">
    <subcellularLocation>
        <location evidence="1">Cell membrane</location>
        <topology evidence="1">Multi-pass membrane protein</topology>
    </subcellularLocation>
</comment>
<keyword evidence="2" id="KW-1003">Cell membrane</keyword>
<evidence type="ECO:0000256" key="1">
    <source>
        <dbReference type="ARBA" id="ARBA00004651"/>
    </source>
</evidence>
<dbReference type="GO" id="GO:0005886">
    <property type="term" value="C:plasma membrane"/>
    <property type="evidence" value="ECO:0007669"/>
    <property type="project" value="UniProtKB-SubCell"/>
</dbReference>
<evidence type="ECO:0000256" key="4">
    <source>
        <dbReference type="ARBA" id="ARBA00022989"/>
    </source>
</evidence>
<reference evidence="8" key="1">
    <citation type="journal article" date="2014" name="Int. J. Syst. Evol. Microbiol.">
        <title>Complete genome sequence of Corynebacterium casei LMG S-19264T (=DSM 44701T), isolated from a smear-ripened cheese.</title>
        <authorList>
            <consortium name="US DOE Joint Genome Institute (JGI-PGF)"/>
            <person name="Walter F."/>
            <person name="Albersmeier A."/>
            <person name="Kalinowski J."/>
            <person name="Ruckert C."/>
        </authorList>
    </citation>
    <scope>NUCLEOTIDE SEQUENCE</scope>
    <source>
        <strain evidence="8">CGMCC 1.3617</strain>
    </source>
</reference>
<reference evidence="8" key="2">
    <citation type="submission" date="2020-09" db="EMBL/GenBank/DDBJ databases">
        <authorList>
            <person name="Sun Q."/>
            <person name="Zhou Y."/>
        </authorList>
    </citation>
    <scope>NUCLEOTIDE SEQUENCE</scope>
    <source>
        <strain evidence="8">CGMCC 1.3617</strain>
    </source>
</reference>
<evidence type="ECO:0000256" key="2">
    <source>
        <dbReference type="ARBA" id="ARBA00022475"/>
    </source>
</evidence>
<name>A0A917K6K3_9PROT</name>
<accession>A0A917K6K3</accession>
<protein>
    <submittedName>
        <fullName evidence="8">Membrane protein</fullName>
    </submittedName>
</protein>